<dbReference type="Proteomes" id="UP000243807">
    <property type="component" value="Chromosome"/>
</dbReference>
<feature type="region of interest" description="Disordered" evidence="10">
    <location>
        <begin position="217"/>
        <end position="264"/>
    </location>
</feature>
<evidence type="ECO:0000256" key="3">
    <source>
        <dbReference type="ARBA" id="ARBA00021495"/>
    </source>
</evidence>
<evidence type="ECO:0000256" key="5">
    <source>
        <dbReference type="ARBA" id="ARBA00022679"/>
    </source>
</evidence>
<dbReference type="Gene3D" id="3.30.565.10">
    <property type="entry name" value="Histidine kinase-like ATPase, C-terminal domain"/>
    <property type="match status" value="1"/>
</dbReference>
<evidence type="ECO:0000313" key="13">
    <source>
        <dbReference type="EMBL" id="APZ43012.1"/>
    </source>
</evidence>
<protein>
    <recommendedName>
        <fullName evidence="3">Chemotaxis protein CheA</fullName>
        <ecNumber evidence="2">2.7.13.3</ecNumber>
    </recommendedName>
</protein>
<evidence type="ECO:0000256" key="6">
    <source>
        <dbReference type="ARBA" id="ARBA00022777"/>
    </source>
</evidence>
<keyword evidence="4 9" id="KW-0597">Phosphoprotein</keyword>
<name>A0A1P8UGQ3_9GAMM</name>
<evidence type="ECO:0000313" key="14">
    <source>
        <dbReference type="Proteomes" id="UP000243807"/>
    </source>
</evidence>
<feature type="modified residue" description="Phosphohistidine" evidence="9">
    <location>
        <position position="45"/>
    </location>
</feature>
<evidence type="ECO:0000259" key="12">
    <source>
        <dbReference type="PROSITE" id="PS50894"/>
    </source>
</evidence>
<dbReference type="Gene3D" id="1.10.287.560">
    <property type="entry name" value="Histidine kinase CheA-like, homodimeric domain"/>
    <property type="match status" value="1"/>
</dbReference>
<dbReference type="SMART" id="SM01231">
    <property type="entry name" value="H-kinase_dim"/>
    <property type="match status" value="1"/>
</dbReference>
<dbReference type="GO" id="GO:0000155">
    <property type="term" value="F:phosphorelay sensor kinase activity"/>
    <property type="evidence" value="ECO:0007669"/>
    <property type="project" value="InterPro"/>
</dbReference>
<dbReference type="EC" id="2.7.13.3" evidence="2"/>
<feature type="compositionally biased region" description="Pro residues" evidence="10">
    <location>
        <begin position="233"/>
        <end position="242"/>
    </location>
</feature>
<comment type="function">
    <text evidence="8">Involved in the transmission of sensory signals from the chemoreceptors to the flagellar motors. CheA is autophosphorylated; it can transfer its phosphate group to either CheB or CheY.</text>
</comment>
<dbReference type="Pfam" id="PF02895">
    <property type="entry name" value="H-kinase_dim"/>
    <property type="match status" value="1"/>
</dbReference>
<dbReference type="InterPro" id="IPR005467">
    <property type="entry name" value="His_kinase_dom"/>
</dbReference>
<dbReference type="STRING" id="1765967.BW247_07835"/>
<dbReference type="InterPro" id="IPR051315">
    <property type="entry name" value="Bact_Chemotaxis_CheA"/>
</dbReference>
<evidence type="ECO:0000256" key="2">
    <source>
        <dbReference type="ARBA" id="ARBA00012438"/>
    </source>
</evidence>
<dbReference type="InterPro" id="IPR036061">
    <property type="entry name" value="CheW-like_dom_sf"/>
</dbReference>
<dbReference type="InterPro" id="IPR036641">
    <property type="entry name" value="HPT_dom_sf"/>
</dbReference>
<dbReference type="SUPFAM" id="SSF47384">
    <property type="entry name" value="Homodimeric domain of signal transducing histidine kinase"/>
    <property type="match status" value="1"/>
</dbReference>
<dbReference type="InterPro" id="IPR008207">
    <property type="entry name" value="Sig_transdc_His_kin_Hpt_dom"/>
</dbReference>
<dbReference type="InterPro" id="IPR004105">
    <property type="entry name" value="CheA-like_dim"/>
</dbReference>
<dbReference type="PROSITE" id="PS50109">
    <property type="entry name" value="HIS_KIN"/>
    <property type="match status" value="1"/>
</dbReference>
<comment type="catalytic activity">
    <reaction evidence="1">
        <text>ATP + protein L-histidine = ADP + protein N-phospho-L-histidine.</text>
        <dbReference type="EC" id="2.7.13.3"/>
    </reaction>
</comment>
<dbReference type="SUPFAM" id="SSF50341">
    <property type="entry name" value="CheW-like"/>
    <property type="match status" value="1"/>
</dbReference>
<dbReference type="EMBL" id="CP019434">
    <property type="protein sequence ID" value="APZ43012.1"/>
    <property type="molecule type" value="Genomic_DNA"/>
</dbReference>
<dbReference type="KEGG" id="afy:BW247_07835"/>
<feature type="compositionally biased region" description="Basic and acidic residues" evidence="10">
    <location>
        <begin position="147"/>
        <end position="163"/>
    </location>
</feature>
<evidence type="ECO:0000256" key="10">
    <source>
        <dbReference type="SAM" id="MobiDB-lite"/>
    </source>
</evidence>
<feature type="domain" description="HPt" evidence="12">
    <location>
        <begin position="1"/>
        <end position="102"/>
    </location>
</feature>
<dbReference type="InterPro" id="IPR036890">
    <property type="entry name" value="HATPase_C_sf"/>
</dbReference>
<dbReference type="Gene3D" id="1.20.120.160">
    <property type="entry name" value="HPT domain"/>
    <property type="match status" value="1"/>
</dbReference>
<sequence length="653" mass="71074">MDQELVQEFVVEAQELLEQAQNDALALEGDPHNDALLASLFRAFHTLKGGAGFVEARSLVDWTHHLEDLLDKLRAQSLSVTPERIDVILRGSDVISDMLGALASGQMPEPGPETLGRRIQEAAREDSPPSVPEETADNPGTGRYRATRREKPDGDDGIFVERTDADSVIGDYIDEMFADGGASQADEASPQAGEHAGEDEITDAEFERYLDVLYEGTAPGMERPDPSNAGTAPHPPPPPPPAAKAESTHAPPPQSAGSGSTRVAGETTLRVEAARLDEVMNQVGELVLLRNRYNASVSALGVEDEQLTRIARELDLTVNDLQTSVMRLRMQPCSKLFQAMPRVVRDASRRLGKQVRLVITGEDVEIDKTVIDALSGPLTHLVRNSLDHGIETPEEREACGKPTEATLKLAAIHLGDRVRIEVSDDGRGLDAQAVARKAVEKGLLDAHEAARLSRQEMLDLIFRPGFSTKDQASELSGRGVGMDVVKETVRSLRGRLELHTEPGKGSTVAMEFPLSLAVLPVLYAKLRRDTYALPISAIDSLLDIEPQRMNRIRSRVLYRVSDQDVLPVIDLGEILQQRPLRLGAEPVEGILTQGGVLLFSEVLGNEDCVVKPLDFVGDQHWYQGASLSGQGRVILILDPQAMVRLANEQTTAG</sequence>
<dbReference type="SMART" id="SM00387">
    <property type="entry name" value="HATPase_c"/>
    <property type="match status" value="1"/>
</dbReference>
<dbReference type="SMART" id="SM00073">
    <property type="entry name" value="HPT"/>
    <property type="match status" value="1"/>
</dbReference>
<dbReference type="FunFam" id="3.30.565.10:FF:000016">
    <property type="entry name" value="Chemotaxis protein CheA, putative"/>
    <property type="match status" value="1"/>
</dbReference>
<evidence type="ECO:0000256" key="8">
    <source>
        <dbReference type="ARBA" id="ARBA00035100"/>
    </source>
</evidence>
<dbReference type="Pfam" id="PF01627">
    <property type="entry name" value="Hpt"/>
    <property type="match status" value="1"/>
</dbReference>
<dbReference type="GO" id="GO:0005737">
    <property type="term" value="C:cytoplasm"/>
    <property type="evidence" value="ECO:0007669"/>
    <property type="project" value="InterPro"/>
</dbReference>
<dbReference type="Gene3D" id="2.30.30.40">
    <property type="entry name" value="SH3 Domains"/>
    <property type="match status" value="1"/>
</dbReference>
<dbReference type="InterPro" id="IPR036097">
    <property type="entry name" value="HisK_dim/P_sf"/>
</dbReference>
<dbReference type="CDD" id="cd00088">
    <property type="entry name" value="HPT"/>
    <property type="match status" value="1"/>
</dbReference>
<dbReference type="PROSITE" id="PS50894">
    <property type="entry name" value="HPT"/>
    <property type="match status" value="1"/>
</dbReference>
<keyword evidence="6" id="KW-0418">Kinase</keyword>
<dbReference type="CDD" id="cd16916">
    <property type="entry name" value="HATPase_CheA-like"/>
    <property type="match status" value="1"/>
</dbReference>
<feature type="domain" description="Histidine kinase" evidence="11">
    <location>
        <begin position="305"/>
        <end position="516"/>
    </location>
</feature>
<organism evidence="13 14">
    <name type="scientific">Acidihalobacter ferrooxydans</name>
    <dbReference type="NCBI Taxonomy" id="1765967"/>
    <lineage>
        <taxon>Bacteria</taxon>
        <taxon>Pseudomonadati</taxon>
        <taxon>Pseudomonadota</taxon>
        <taxon>Gammaproteobacteria</taxon>
        <taxon>Chromatiales</taxon>
        <taxon>Ectothiorhodospiraceae</taxon>
        <taxon>Acidihalobacter</taxon>
    </lineage>
</organism>
<evidence type="ECO:0000256" key="7">
    <source>
        <dbReference type="ARBA" id="ARBA00023012"/>
    </source>
</evidence>
<dbReference type="AlphaFoldDB" id="A0A1P8UGQ3"/>
<feature type="region of interest" description="Disordered" evidence="10">
    <location>
        <begin position="120"/>
        <end position="163"/>
    </location>
</feature>
<evidence type="ECO:0000256" key="9">
    <source>
        <dbReference type="PROSITE-ProRule" id="PRU00110"/>
    </source>
</evidence>
<dbReference type="InterPro" id="IPR002545">
    <property type="entry name" value="CheW-lke_dom"/>
</dbReference>
<keyword evidence="14" id="KW-1185">Reference proteome</keyword>
<keyword evidence="5" id="KW-0808">Transferase</keyword>
<dbReference type="SMART" id="SM00260">
    <property type="entry name" value="CheW"/>
    <property type="match status" value="1"/>
</dbReference>
<dbReference type="InterPro" id="IPR004358">
    <property type="entry name" value="Sig_transdc_His_kin-like_C"/>
</dbReference>
<evidence type="ECO:0000256" key="1">
    <source>
        <dbReference type="ARBA" id="ARBA00000085"/>
    </source>
</evidence>
<dbReference type="SUPFAM" id="SSF47226">
    <property type="entry name" value="Histidine-containing phosphotransfer domain, HPT domain"/>
    <property type="match status" value="1"/>
</dbReference>
<keyword evidence="7" id="KW-0902">Two-component regulatory system</keyword>
<feature type="region of interest" description="Disordered" evidence="10">
    <location>
        <begin position="181"/>
        <end position="203"/>
    </location>
</feature>
<dbReference type="InterPro" id="IPR003594">
    <property type="entry name" value="HATPase_dom"/>
</dbReference>
<dbReference type="Pfam" id="PF01584">
    <property type="entry name" value="CheW"/>
    <property type="match status" value="1"/>
</dbReference>
<dbReference type="SUPFAM" id="SSF55874">
    <property type="entry name" value="ATPase domain of HSP90 chaperone/DNA topoisomerase II/histidine kinase"/>
    <property type="match status" value="1"/>
</dbReference>
<evidence type="ECO:0000259" key="11">
    <source>
        <dbReference type="PROSITE" id="PS50109"/>
    </source>
</evidence>
<gene>
    <name evidence="13" type="ORF">BW247_07835</name>
</gene>
<dbReference type="InterPro" id="IPR037006">
    <property type="entry name" value="CheA-like_homodim_sf"/>
</dbReference>
<dbReference type="PANTHER" id="PTHR43395:SF1">
    <property type="entry name" value="CHEMOTAXIS PROTEIN CHEA"/>
    <property type="match status" value="1"/>
</dbReference>
<reference evidence="13 14" key="1">
    <citation type="submission" date="2017-01" db="EMBL/GenBank/DDBJ databases">
        <title>Draft sequence of Acidihalobacter ferrooxidans strain DSM 14175 (strain V8).</title>
        <authorList>
            <person name="Khaleque H.N."/>
            <person name="Ramsay J.P."/>
            <person name="Murphy R.J.T."/>
            <person name="Kaksonen A.H."/>
            <person name="Boxall N.J."/>
            <person name="Watkin E.L.J."/>
        </authorList>
    </citation>
    <scope>NUCLEOTIDE SEQUENCE [LARGE SCALE GENOMIC DNA]</scope>
    <source>
        <strain evidence="13 14">V8</strain>
    </source>
</reference>
<dbReference type="PANTHER" id="PTHR43395">
    <property type="entry name" value="SENSOR HISTIDINE KINASE CHEA"/>
    <property type="match status" value="1"/>
</dbReference>
<dbReference type="PRINTS" id="PR00344">
    <property type="entry name" value="BCTRLSENSOR"/>
</dbReference>
<evidence type="ECO:0000256" key="4">
    <source>
        <dbReference type="ARBA" id="ARBA00022553"/>
    </source>
</evidence>
<dbReference type="Pfam" id="PF02518">
    <property type="entry name" value="HATPase_c"/>
    <property type="match status" value="1"/>
</dbReference>
<dbReference type="OrthoDB" id="9803176at2"/>
<dbReference type="GO" id="GO:0006935">
    <property type="term" value="P:chemotaxis"/>
    <property type="evidence" value="ECO:0007669"/>
    <property type="project" value="InterPro"/>
</dbReference>
<proteinExistence type="predicted"/>
<accession>A0A1P8UGQ3</accession>